<name>A0A6A4WUP2_AMPAM</name>
<comment type="function">
    <text evidence="1">Neddylation of cullins play an essential role in the regulation of SCF-type complexes activity.</text>
</comment>
<protein>
    <recommendedName>
        <fullName evidence="1">Defective in cullin neddylation protein</fullName>
    </recommendedName>
</protein>
<organism evidence="4 5">
    <name type="scientific">Amphibalanus amphitrite</name>
    <name type="common">Striped barnacle</name>
    <name type="synonym">Balanus amphitrite</name>
    <dbReference type="NCBI Taxonomy" id="1232801"/>
    <lineage>
        <taxon>Eukaryota</taxon>
        <taxon>Metazoa</taxon>
        <taxon>Ecdysozoa</taxon>
        <taxon>Arthropoda</taxon>
        <taxon>Crustacea</taxon>
        <taxon>Multicrustacea</taxon>
        <taxon>Cirripedia</taxon>
        <taxon>Thoracica</taxon>
        <taxon>Thoracicalcarea</taxon>
        <taxon>Balanomorpha</taxon>
        <taxon>Balanoidea</taxon>
        <taxon>Balanidae</taxon>
        <taxon>Amphibalaninae</taxon>
        <taxon>Amphibalanus</taxon>
    </lineage>
</organism>
<dbReference type="SUPFAM" id="SSF101447">
    <property type="entry name" value="Formin homology 2 domain (FH2 domain)"/>
    <property type="match status" value="1"/>
</dbReference>
<dbReference type="InterPro" id="IPR014764">
    <property type="entry name" value="DCN-prot"/>
</dbReference>
<accession>A0A6A4WUP2</accession>
<evidence type="ECO:0000256" key="1">
    <source>
        <dbReference type="RuleBase" id="RU410713"/>
    </source>
</evidence>
<feature type="compositionally biased region" description="Pro residues" evidence="2">
    <location>
        <begin position="53"/>
        <end position="65"/>
    </location>
</feature>
<comment type="caution">
    <text evidence="4">The sequence shown here is derived from an EMBL/GenBank/DDBJ whole genome shotgun (WGS) entry which is preliminary data.</text>
</comment>
<dbReference type="GO" id="GO:0045116">
    <property type="term" value="P:protein neddylation"/>
    <property type="evidence" value="ECO:0007669"/>
    <property type="project" value="TreeGrafter"/>
</dbReference>
<evidence type="ECO:0000313" key="5">
    <source>
        <dbReference type="Proteomes" id="UP000440578"/>
    </source>
</evidence>
<gene>
    <name evidence="4" type="primary">Dcun1d3</name>
    <name evidence="4" type="ORF">FJT64_021145</name>
</gene>
<feature type="domain" description="DCUN1" evidence="3">
    <location>
        <begin position="81"/>
        <end position="281"/>
    </location>
</feature>
<proteinExistence type="predicted"/>
<feature type="region of interest" description="Disordered" evidence="2">
    <location>
        <begin position="85"/>
        <end position="104"/>
    </location>
</feature>
<dbReference type="InterPro" id="IPR042460">
    <property type="entry name" value="DCN1-like_PONY"/>
</dbReference>
<reference evidence="4 5" key="1">
    <citation type="submission" date="2019-07" db="EMBL/GenBank/DDBJ databases">
        <title>Draft genome assembly of a fouling barnacle, Amphibalanus amphitrite (Darwin, 1854): The first reference genome for Thecostraca.</title>
        <authorList>
            <person name="Kim W."/>
        </authorList>
    </citation>
    <scope>NUCLEOTIDE SEQUENCE [LARGE SCALE GENOMIC DNA]</scope>
    <source>
        <strain evidence="4">SNU_AA5</strain>
        <tissue evidence="4">Soma without cirri and trophi</tissue>
    </source>
</reference>
<dbReference type="PANTHER" id="PTHR12281">
    <property type="entry name" value="RP42 RELATED"/>
    <property type="match status" value="1"/>
</dbReference>
<dbReference type="Pfam" id="PF03556">
    <property type="entry name" value="Cullin_binding"/>
    <property type="match status" value="1"/>
</dbReference>
<dbReference type="GO" id="GO:0031624">
    <property type="term" value="F:ubiquitin conjugating enzyme binding"/>
    <property type="evidence" value="ECO:0007669"/>
    <property type="project" value="TreeGrafter"/>
</dbReference>
<dbReference type="PROSITE" id="PS51229">
    <property type="entry name" value="DCUN1"/>
    <property type="match status" value="1"/>
</dbReference>
<keyword evidence="5" id="KW-1185">Reference proteome</keyword>
<dbReference type="GO" id="GO:2000436">
    <property type="term" value="P:positive regulation of protein neddylation"/>
    <property type="evidence" value="ECO:0007669"/>
    <property type="project" value="UniProtKB-ARBA"/>
</dbReference>
<dbReference type="PANTHER" id="PTHR12281:SF31">
    <property type="entry name" value="DCN1-LIKE PROTEIN 3"/>
    <property type="match status" value="1"/>
</dbReference>
<evidence type="ECO:0000259" key="3">
    <source>
        <dbReference type="PROSITE" id="PS51229"/>
    </source>
</evidence>
<dbReference type="GO" id="GO:0032182">
    <property type="term" value="F:ubiquitin-like protein binding"/>
    <property type="evidence" value="ECO:0007669"/>
    <property type="project" value="TreeGrafter"/>
</dbReference>
<dbReference type="AlphaFoldDB" id="A0A6A4WUP2"/>
<dbReference type="InterPro" id="IPR005176">
    <property type="entry name" value="PONY_dom"/>
</dbReference>
<dbReference type="Proteomes" id="UP000440578">
    <property type="component" value="Unassembled WGS sequence"/>
</dbReference>
<dbReference type="Gene3D" id="1.10.238.10">
    <property type="entry name" value="EF-hand"/>
    <property type="match status" value="1"/>
</dbReference>
<evidence type="ECO:0000256" key="2">
    <source>
        <dbReference type="SAM" id="MobiDB-lite"/>
    </source>
</evidence>
<feature type="compositionally biased region" description="Polar residues" evidence="2">
    <location>
        <begin position="66"/>
        <end position="78"/>
    </location>
</feature>
<dbReference type="Gene3D" id="1.10.238.200">
    <property type="entry name" value="Cullin, PONY binding domain"/>
    <property type="match status" value="1"/>
</dbReference>
<feature type="region of interest" description="Disordered" evidence="2">
    <location>
        <begin position="49"/>
        <end position="79"/>
    </location>
</feature>
<dbReference type="EMBL" id="VIIS01000562">
    <property type="protein sequence ID" value="KAF0307554.1"/>
    <property type="molecule type" value="Genomic_DNA"/>
</dbReference>
<dbReference type="GO" id="GO:0097602">
    <property type="term" value="F:cullin family protein binding"/>
    <property type="evidence" value="ECO:0007669"/>
    <property type="project" value="TreeGrafter"/>
</dbReference>
<feature type="compositionally biased region" description="Basic and acidic residues" evidence="2">
    <location>
        <begin position="94"/>
        <end position="104"/>
    </location>
</feature>
<sequence>MAYKPPHSFVERMKERPDFAEARLSCTYLTHPQVSAPVTAPISLETITAGVCAPPPPPPPPPPPSTAQRPTAVLSSESIRSDKWSFPRVTTKRGGPEARRSGSRDVSDARLAALFEVYRDPAEDAILEDGVERLCADLELRRTSFGRAEFVGGCRSLKVDSIRALQARLPQVAAEVAADPVKFKDLYHFTFRFGLDAELGQRILPAPMAISLWRLVFSQSEPALLEPWLRYLEKHAQIRGIPADTWSMFLSLVEAVRPDLADYDDTEAWPSLFDDFVEFQTDQANQNVSTESSVGLSLAHPTPTSLDLNRFVDRPLYLDKYSDTPH</sequence>
<dbReference type="FunFam" id="1.10.238.200:FF:000003">
    <property type="entry name" value="DCN1-like protein 3"/>
    <property type="match status" value="1"/>
</dbReference>
<dbReference type="OrthoDB" id="27198at2759"/>
<evidence type="ECO:0000313" key="4">
    <source>
        <dbReference type="EMBL" id="KAF0307554.1"/>
    </source>
</evidence>
<dbReference type="GO" id="GO:0000151">
    <property type="term" value="C:ubiquitin ligase complex"/>
    <property type="evidence" value="ECO:0007669"/>
    <property type="project" value="TreeGrafter"/>
</dbReference>
<dbReference type="GO" id="GO:0005886">
    <property type="term" value="C:plasma membrane"/>
    <property type="evidence" value="ECO:0007669"/>
    <property type="project" value="UniProtKB-ARBA"/>
</dbReference>